<dbReference type="EMBL" id="FTNT01000002">
    <property type="protein sequence ID" value="SIR81994.1"/>
    <property type="molecule type" value="Genomic_DNA"/>
</dbReference>
<evidence type="ECO:0000259" key="5">
    <source>
        <dbReference type="PROSITE" id="PS50977"/>
    </source>
</evidence>
<evidence type="ECO:0000256" key="2">
    <source>
        <dbReference type="ARBA" id="ARBA00023125"/>
    </source>
</evidence>
<dbReference type="InterPro" id="IPR001647">
    <property type="entry name" value="HTH_TetR"/>
</dbReference>
<name>A0A1N7E1P7_9NOCA</name>
<organism evidence="6 7">
    <name type="scientific">Williamsia sterculiae</name>
    <dbReference type="NCBI Taxonomy" id="1344003"/>
    <lineage>
        <taxon>Bacteria</taxon>
        <taxon>Bacillati</taxon>
        <taxon>Actinomycetota</taxon>
        <taxon>Actinomycetes</taxon>
        <taxon>Mycobacteriales</taxon>
        <taxon>Nocardiaceae</taxon>
        <taxon>Williamsia</taxon>
    </lineage>
</organism>
<evidence type="ECO:0000313" key="6">
    <source>
        <dbReference type="EMBL" id="SIR81994.1"/>
    </source>
</evidence>
<dbReference type="AlphaFoldDB" id="A0A1N7E1P7"/>
<dbReference type="InterPro" id="IPR050109">
    <property type="entry name" value="HTH-type_TetR-like_transc_reg"/>
</dbReference>
<feature type="domain" description="HTH tetR-type" evidence="5">
    <location>
        <begin position="8"/>
        <end position="68"/>
    </location>
</feature>
<dbReference type="OrthoDB" id="5242433at2"/>
<dbReference type="GO" id="GO:0000976">
    <property type="term" value="F:transcription cis-regulatory region binding"/>
    <property type="evidence" value="ECO:0007669"/>
    <property type="project" value="TreeGrafter"/>
</dbReference>
<accession>A0A1N7E1P7</accession>
<dbReference type="Pfam" id="PF00440">
    <property type="entry name" value="TetR_N"/>
    <property type="match status" value="1"/>
</dbReference>
<dbReference type="PROSITE" id="PS50977">
    <property type="entry name" value="HTH_TETR_2"/>
    <property type="match status" value="1"/>
</dbReference>
<sequence length="218" mass="23844">MLTRLSMTERREQLVACALRLAYRSGIGAVTVRAVADEAGVSFGIVHYCFESKDELVTAMIERTIAEQLDAFIGDDQEQGIPVPEVTDADEPRGAEALRELLLGTLNTVLRKVIDYPERWMLLVESTQLSLRAEPGSPAAGVARRQNELAEQFGAGYLRAVGAQTAMGWGDRERTVVRGAIQMVLGLIQWWLADGDDDSAARSVELLADWVVDQATPA</sequence>
<dbReference type="GO" id="GO:0003700">
    <property type="term" value="F:DNA-binding transcription factor activity"/>
    <property type="evidence" value="ECO:0007669"/>
    <property type="project" value="TreeGrafter"/>
</dbReference>
<gene>
    <name evidence="6" type="ORF">SAMN05445060_1097</name>
</gene>
<keyword evidence="1" id="KW-0805">Transcription regulation</keyword>
<protein>
    <submittedName>
        <fullName evidence="6">Transcriptional regulator, TetR family</fullName>
    </submittedName>
</protein>
<feature type="DNA-binding region" description="H-T-H motif" evidence="4">
    <location>
        <begin position="31"/>
        <end position="50"/>
    </location>
</feature>
<evidence type="ECO:0000256" key="4">
    <source>
        <dbReference type="PROSITE-ProRule" id="PRU00335"/>
    </source>
</evidence>
<dbReference type="PANTHER" id="PTHR30055">
    <property type="entry name" value="HTH-TYPE TRANSCRIPTIONAL REGULATOR RUTR"/>
    <property type="match status" value="1"/>
</dbReference>
<keyword evidence="7" id="KW-1185">Reference proteome</keyword>
<dbReference type="PANTHER" id="PTHR30055:SF234">
    <property type="entry name" value="HTH-TYPE TRANSCRIPTIONAL REGULATOR BETI"/>
    <property type="match status" value="1"/>
</dbReference>
<dbReference type="SUPFAM" id="SSF46689">
    <property type="entry name" value="Homeodomain-like"/>
    <property type="match status" value="1"/>
</dbReference>
<keyword evidence="2 4" id="KW-0238">DNA-binding</keyword>
<dbReference type="Proteomes" id="UP000186218">
    <property type="component" value="Unassembled WGS sequence"/>
</dbReference>
<dbReference type="Gene3D" id="1.10.357.10">
    <property type="entry name" value="Tetracycline Repressor, domain 2"/>
    <property type="match status" value="1"/>
</dbReference>
<proteinExistence type="predicted"/>
<dbReference type="InterPro" id="IPR009057">
    <property type="entry name" value="Homeodomain-like_sf"/>
</dbReference>
<dbReference type="RefSeq" id="WP_083709287.1">
    <property type="nucleotide sequence ID" value="NZ_FTNT01000002.1"/>
</dbReference>
<reference evidence="6 7" key="1">
    <citation type="submission" date="2017-01" db="EMBL/GenBank/DDBJ databases">
        <authorList>
            <person name="Mah S.A."/>
            <person name="Swanson W.J."/>
            <person name="Moy G.W."/>
            <person name="Vacquier V.D."/>
        </authorList>
    </citation>
    <scope>NUCLEOTIDE SEQUENCE [LARGE SCALE GENOMIC DNA]</scope>
    <source>
        <strain evidence="6 7">CPCC 203464</strain>
    </source>
</reference>
<evidence type="ECO:0000313" key="7">
    <source>
        <dbReference type="Proteomes" id="UP000186218"/>
    </source>
</evidence>
<keyword evidence="3" id="KW-0804">Transcription</keyword>
<evidence type="ECO:0000256" key="1">
    <source>
        <dbReference type="ARBA" id="ARBA00023015"/>
    </source>
</evidence>
<dbReference type="STRING" id="1344003.SAMN05445060_1097"/>
<evidence type="ECO:0000256" key="3">
    <source>
        <dbReference type="ARBA" id="ARBA00023163"/>
    </source>
</evidence>